<organism evidence="1 2">
    <name type="scientific">Rhipicephalus microplus</name>
    <name type="common">Cattle tick</name>
    <name type="synonym">Boophilus microplus</name>
    <dbReference type="NCBI Taxonomy" id="6941"/>
    <lineage>
        <taxon>Eukaryota</taxon>
        <taxon>Metazoa</taxon>
        <taxon>Ecdysozoa</taxon>
        <taxon>Arthropoda</taxon>
        <taxon>Chelicerata</taxon>
        <taxon>Arachnida</taxon>
        <taxon>Acari</taxon>
        <taxon>Parasitiformes</taxon>
        <taxon>Ixodida</taxon>
        <taxon>Ixodoidea</taxon>
        <taxon>Ixodidae</taxon>
        <taxon>Rhipicephalinae</taxon>
        <taxon>Rhipicephalus</taxon>
        <taxon>Boophilus</taxon>
    </lineage>
</organism>
<gene>
    <name evidence="1" type="ORF">HPB51_011251</name>
</gene>
<dbReference type="EMBL" id="JABSTU010000008">
    <property type="protein sequence ID" value="KAH8023137.1"/>
    <property type="molecule type" value="Genomic_DNA"/>
</dbReference>
<protein>
    <submittedName>
        <fullName evidence="1">Uncharacterized protein</fullName>
    </submittedName>
</protein>
<sequence>MEGETDVTADLREVCGNGSSRITQAMRPDGSTTDDQAEIAAILRSYFKSLFQEVAPEDGYSLSQPVADLCRNLHRLGEGAYETLCGEASIEEVRYAVANMSPNSAPGLDGITAGFYQAFLDLLGEPLVALVNEVLK</sequence>
<accession>A0A9J6DMD6</accession>
<proteinExistence type="predicted"/>
<dbReference type="AlphaFoldDB" id="A0A9J6DMD6"/>
<evidence type="ECO:0000313" key="1">
    <source>
        <dbReference type="EMBL" id="KAH8023137.1"/>
    </source>
</evidence>
<name>A0A9J6DMD6_RHIMP</name>
<evidence type="ECO:0000313" key="2">
    <source>
        <dbReference type="Proteomes" id="UP000821866"/>
    </source>
</evidence>
<dbReference type="VEuPathDB" id="VectorBase:LOC119183545"/>
<dbReference type="Proteomes" id="UP000821866">
    <property type="component" value="Chromosome 6"/>
</dbReference>
<keyword evidence="2" id="KW-1185">Reference proteome</keyword>
<reference evidence="1" key="1">
    <citation type="journal article" date="2020" name="Cell">
        <title>Large-Scale Comparative Analyses of Tick Genomes Elucidate Their Genetic Diversity and Vector Capacities.</title>
        <authorList>
            <consortium name="Tick Genome and Microbiome Consortium (TIGMIC)"/>
            <person name="Jia N."/>
            <person name="Wang J."/>
            <person name="Shi W."/>
            <person name="Du L."/>
            <person name="Sun Y."/>
            <person name="Zhan W."/>
            <person name="Jiang J.F."/>
            <person name="Wang Q."/>
            <person name="Zhang B."/>
            <person name="Ji P."/>
            <person name="Bell-Sakyi L."/>
            <person name="Cui X.M."/>
            <person name="Yuan T.T."/>
            <person name="Jiang B.G."/>
            <person name="Yang W.F."/>
            <person name="Lam T.T."/>
            <person name="Chang Q.C."/>
            <person name="Ding S.J."/>
            <person name="Wang X.J."/>
            <person name="Zhu J.G."/>
            <person name="Ruan X.D."/>
            <person name="Zhao L."/>
            <person name="Wei J.T."/>
            <person name="Ye R.Z."/>
            <person name="Que T.C."/>
            <person name="Du C.H."/>
            <person name="Zhou Y.H."/>
            <person name="Cheng J.X."/>
            <person name="Dai P.F."/>
            <person name="Guo W.B."/>
            <person name="Han X.H."/>
            <person name="Huang E.J."/>
            <person name="Li L.F."/>
            <person name="Wei W."/>
            <person name="Gao Y.C."/>
            <person name="Liu J.Z."/>
            <person name="Shao H.Z."/>
            <person name="Wang X."/>
            <person name="Wang C.C."/>
            <person name="Yang T.C."/>
            <person name="Huo Q.B."/>
            <person name="Li W."/>
            <person name="Chen H.Y."/>
            <person name="Chen S.E."/>
            <person name="Zhou L.G."/>
            <person name="Ni X.B."/>
            <person name="Tian J.H."/>
            <person name="Sheng Y."/>
            <person name="Liu T."/>
            <person name="Pan Y.S."/>
            <person name="Xia L.Y."/>
            <person name="Li J."/>
            <person name="Zhao F."/>
            <person name="Cao W.C."/>
        </authorList>
    </citation>
    <scope>NUCLEOTIDE SEQUENCE</scope>
    <source>
        <strain evidence="1">Rmic-2018</strain>
    </source>
</reference>
<comment type="caution">
    <text evidence="1">The sequence shown here is derived from an EMBL/GenBank/DDBJ whole genome shotgun (WGS) entry which is preliminary data.</text>
</comment>
<reference evidence="1" key="2">
    <citation type="submission" date="2021-09" db="EMBL/GenBank/DDBJ databases">
        <authorList>
            <person name="Jia N."/>
            <person name="Wang J."/>
            <person name="Shi W."/>
            <person name="Du L."/>
            <person name="Sun Y."/>
            <person name="Zhan W."/>
            <person name="Jiang J."/>
            <person name="Wang Q."/>
            <person name="Zhang B."/>
            <person name="Ji P."/>
            <person name="Sakyi L.B."/>
            <person name="Cui X."/>
            <person name="Yuan T."/>
            <person name="Jiang B."/>
            <person name="Yang W."/>
            <person name="Lam T.T.-Y."/>
            <person name="Chang Q."/>
            <person name="Ding S."/>
            <person name="Wang X."/>
            <person name="Zhu J."/>
            <person name="Ruan X."/>
            <person name="Zhao L."/>
            <person name="Wei J."/>
            <person name="Que T."/>
            <person name="Du C."/>
            <person name="Cheng J."/>
            <person name="Dai P."/>
            <person name="Han X."/>
            <person name="Huang E."/>
            <person name="Gao Y."/>
            <person name="Liu J."/>
            <person name="Shao H."/>
            <person name="Ye R."/>
            <person name="Li L."/>
            <person name="Wei W."/>
            <person name="Wang X."/>
            <person name="Wang C."/>
            <person name="Huo Q."/>
            <person name="Li W."/>
            <person name="Guo W."/>
            <person name="Chen H."/>
            <person name="Chen S."/>
            <person name="Zhou L."/>
            <person name="Zhou L."/>
            <person name="Ni X."/>
            <person name="Tian J."/>
            <person name="Zhou Y."/>
            <person name="Sheng Y."/>
            <person name="Liu T."/>
            <person name="Pan Y."/>
            <person name="Xia L."/>
            <person name="Li J."/>
            <person name="Zhao F."/>
            <person name="Cao W."/>
        </authorList>
    </citation>
    <scope>NUCLEOTIDE SEQUENCE</scope>
    <source>
        <strain evidence="1">Rmic-2018</strain>
        <tissue evidence="1">Larvae</tissue>
    </source>
</reference>